<dbReference type="EMBL" id="JAIWYP010000008">
    <property type="protein sequence ID" value="KAH3788014.1"/>
    <property type="molecule type" value="Genomic_DNA"/>
</dbReference>
<evidence type="ECO:0000313" key="1">
    <source>
        <dbReference type="EMBL" id="KAH3788014.1"/>
    </source>
</evidence>
<evidence type="ECO:0000313" key="2">
    <source>
        <dbReference type="Proteomes" id="UP000828390"/>
    </source>
</evidence>
<keyword evidence="2" id="KW-1185">Reference proteome</keyword>
<name>A0A9D4IX44_DREPO</name>
<sequence length="105" mass="11635">MFLSGSPFLGLTSLCRKAQFLWMNSSLSVKFAAASSLRNVQLSCFPGPKFRLLLCIRVVCGPLPPQKFVLPDSLDELLPSVIVEQEGLAARLLLRLTLFIVPFRV</sequence>
<reference evidence="1" key="2">
    <citation type="submission" date="2020-11" db="EMBL/GenBank/DDBJ databases">
        <authorList>
            <person name="McCartney M.A."/>
            <person name="Auch B."/>
            <person name="Kono T."/>
            <person name="Mallez S."/>
            <person name="Becker A."/>
            <person name="Gohl D.M."/>
            <person name="Silverstein K.A.T."/>
            <person name="Koren S."/>
            <person name="Bechman K.B."/>
            <person name="Herman A."/>
            <person name="Abrahante J.E."/>
            <person name="Garbe J."/>
        </authorList>
    </citation>
    <scope>NUCLEOTIDE SEQUENCE</scope>
    <source>
        <strain evidence="1">Duluth1</strain>
        <tissue evidence="1">Whole animal</tissue>
    </source>
</reference>
<gene>
    <name evidence="1" type="ORF">DPMN_166142</name>
</gene>
<comment type="caution">
    <text evidence="1">The sequence shown here is derived from an EMBL/GenBank/DDBJ whole genome shotgun (WGS) entry which is preliminary data.</text>
</comment>
<dbReference type="AlphaFoldDB" id="A0A9D4IX44"/>
<protein>
    <submittedName>
        <fullName evidence="1">Uncharacterized protein</fullName>
    </submittedName>
</protein>
<organism evidence="1 2">
    <name type="scientific">Dreissena polymorpha</name>
    <name type="common">Zebra mussel</name>
    <name type="synonym">Mytilus polymorpha</name>
    <dbReference type="NCBI Taxonomy" id="45954"/>
    <lineage>
        <taxon>Eukaryota</taxon>
        <taxon>Metazoa</taxon>
        <taxon>Spiralia</taxon>
        <taxon>Lophotrochozoa</taxon>
        <taxon>Mollusca</taxon>
        <taxon>Bivalvia</taxon>
        <taxon>Autobranchia</taxon>
        <taxon>Heteroconchia</taxon>
        <taxon>Euheterodonta</taxon>
        <taxon>Imparidentia</taxon>
        <taxon>Neoheterodontei</taxon>
        <taxon>Myida</taxon>
        <taxon>Dreissenoidea</taxon>
        <taxon>Dreissenidae</taxon>
        <taxon>Dreissena</taxon>
    </lineage>
</organism>
<reference evidence="1" key="1">
    <citation type="journal article" date="2019" name="bioRxiv">
        <title>The Genome of the Zebra Mussel, Dreissena polymorpha: A Resource for Invasive Species Research.</title>
        <authorList>
            <person name="McCartney M.A."/>
            <person name="Auch B."/>
            <person name="Kono T."/>
            <person name="Mallez S."/>
            <person name="Zhang Y."/>
            <person name="Obille A."/>
            <person name="Becker A."/>
            <person name="Abrahante J.E."/>
            <person name="Garbe J."/>
            <person name="Badalamenti J.P."/>
            <person name="Herman A."/>
            <person name="Mangelson H."/>
            <person name="Liachko I."/>
            <person name="Sullivan S."/>
            <person name="Sone E.D."/>
            <person name="Koren S."/>
            <person name="Silverstein K.A.T."/>
            <person name="Beckman K.B."/>
            <person name="Gohl D.M."/>
        </authorList>
    </citation>
    <scope>NUCLEOTIDE SEQUENCE</scope>
    <source>
        <strain evidence="1">Duluth1</strain>
        <tissue evidence="1">Whole animal</tissue>
    </source>
</reference>
<dbReference type="Proteomes" id="UP000828390">
    <property type="component" value="Unassembled WGS sequence"/>
</dbReference>
<proteinExistence type="predicted"/>
<accession>A0A9D4IX44</accession>